<accession>A0A4U9I3L8</accession>
<evidence type="ECO:0000313" key="2">
    <source>
        <dbReference type="Proteomes" id="UP000310719"/>
    </source>
</evidence>
<name>A0A4U9I3L8_9ENTR</name>
<proteinExistence type="predicted"/>
<organism evidence="1 2">
    <name type="scientific">Leclercia adecarboxylata</name>
    <dbReference type="NCBI Taxonomy" id="83655"/>
    <lineage>
        <taxon>Bacteria</taxon>
        <taxon>Pseudomonadati</taxon>
        <taxon>Pseudomonadota</taxon>
        <taxon>Gammaproteobacteria</taxon>
        <taxon>Enterobacterales</taxon>
        <taxon>Enterobacteriaceae</taxon>
        <taxon>Leclercia</taxon>
    </lineage>
</organism>
<protein>
    <submittedName>
        <fullName evidence="1">Uncharacterized protein</fullName>
    </submittedName>
</protein>
<dbReference type="EMBL" id="LR590464">
    <property type="protein sequence ID" value="VTP71878.1"/>
    <property type="molecule type" value="Genomic_DNA"/>
</dbReference>
<dbReference type="AlphaFoldDB" id="A0A4U9I3L8"/>
<evidence type="ECO:0000313" key="1">
    <source>
        <dbReference type="EMBL" id="VTP71878.1"/>
    </source>
</evidence>
<dbReference type="Proteomes" id="UP000310719">
    <property type="component" value="Chromosome"/>
</dbReference>
<reference evidence="1 2" key="1">
    <citation type="submission" date="2019-05" db="EMBL/GenBank/DDBJ databases">
        <authorList>
            <consortium name="Pathogen Informatics"/>
        </authorList>
    </citation>
    <scope>NUCLEOTIDE SEQUENCE [LARGE SCALE GENOMIC DNA]</scope>
    <source>
        <strain evidence="1 2">NCTC13032</strain>
    </source>
</reference>
<sequence>MTRGFIARLRALFAEVERRMNLKTVSESVFDEVHVLQRRPEMNCENLRNLLRKEGAKNED</sequence>
<gene>
    <name evidence="1" type="ORF">NCTC13032_05008</name>
</gene>